<name>A0ABW5NBA5_9FLAO</name>
<proteinExistence type="predicted"/>
<dbReference type="NCBIfam" id="TIGR02532">
    <property type="entry name" value="IV_pilin_GFxxxE"/>
    <property type="match status" value="1"/>
</dbReference>
<reference evidence="3" key="1">
    <citation type="journal article" date="2019" name="Int. J. Syst. Evol. Microbiol.">
        <title>The Global Catalogue of Microorganisms (GCM) 10K type strain sequencing project: providing services to taxonomists for standard genome sequencing and annotation.</title>
        <authorList>
            <consortium name="The Broad Institute Genomics Platform"/>
            <consortium name="The Broad Institute Genome Sequencing Center for Infectious Disease"/>
            <person name="Wu L."/>
            <person name="Ma J."/>
        </authorList>
    </citation>
    <scope>NUCLEOTIDE SEQUENCE [LARGE SCALE GENOMIC DNA]</scope>
    <source>
        <strain evidence="3">KCTC 42423</strain>
    </source>
</reference>
<dbReference type="InterPro" id="IPR012902">
    <property type="entry name" value="N_methyl_site"/>
</dbReference>
<dbReference type="Gene3D" id="3.30.700.10">
    <property type="entry name" value="Glycoprotein, Type 4 Pilin"/>
    <property type="match status" value="1"/>
</dbReference>
<protein>
    <submittedName>
        <fullName evidence="2">Type II secretion system protein J</fullName>
    </submittedName>
</protein>
<dbReference type="Proteomes" id="UP001597459">
    <property type="component" value="Unassembled WGS sequence"/>
</dbReference>
<accession>A0ABW5NBA5</accession>
<dbReference type="RefSeq" id="WP_176027585.1">
    <property type="nucleotide sequence ID" value="NZ_JBHSJV010000001.1"/>
</dbReference>
<dbReference type="Pfam" id="PF07963">
    <property type="entry name" value="N_methyl"/>
    <property type="match status" value="1"/>
</dbReference>
<dbReference type="EMBL" id="JBHULX010000027">
    <property type="protein sequence ID" value="MFD2591858.1"/>
    <property type="molecule type" value="Genomic_DNA"/>
</dbReference>
<dbReference type="InterPro" id="IPR045584">
    <property type="entry name" value="Pilin-like"/>
</dbReference>
<evidence type="ECO:0000313" key="3">
    <source>
        <dbReference type="Proteomes" id="UP001597459"/>
    </source>
</evidence>
<keyword evidence="1" id="KW-0472">Membrane</keyword>
<sequence>MMKLNYKINAFTLTEVMVVIVISAIVAGLAFSVLTVVQNNMRSIGENYEYKEQIQSLEAALTIDFNKFTSAKWNPIENTLEVFSPIDERSYQFFTDSIITPIHTYPITIREKEFYFEGKAVHAGSIDAIKLTFDNTRELHRIFVFKHNDPTIHF</sequence>
<keyword evidence="1" id="KW-1133">Transmembrane helix</keyword>
<evidence type="ECO:0000256" key="1">
    <source>
        <dbReference type="SAM" id="Phobius"/>
    </source>
</evidence>
<comment type="caution">
    <text evidence="2">The sequence shown here is derived from an EMBL/GenBank/DDBJ whole genome shotgun (WGS) entry which is preliminary data.</text>
</comment>
<feature type="transmembrane region" description="Helical" evidence="1">
    <location>
        <begin position="16"/>
        <end position="37"/>
    </location>
</feature>
<keyword evidence="3" id="KW-1185">Reference proteome</keyword>
<organism evidence="2 3">
    <name type="scientific">Aquimarina hainanensis</name>
    <dbReference type="NCBI Taxonomy" id="1578017"/>
    <lineage>
        <taxon>Bacteria</taxon>
        <taxon>Pseudomonadati</taxon>
        <taxon>Bacteroidota</taxon>
        <taxon>Flavobacteriia</taxon>
        <taxon>Flavobacteriales</taxon>
        <taxon>Flavobacteriaceae</taxon>
        <taxon>Aquimarina</taxon>
    </lineage>
</organism>
<dbReference type="SUPFAM" id="SSF54523">
    <property type="entry name" value="Pili subunits"/>
    <property type="match status" value="1"/>
</dbReference>
<gene>
    <name evidence="2" type="ORF">ACFSTE_13560</name>
</gene>
<keyword evidence="1" id="KW-0812">Transmembrane</keyword>
<evidence type="ECO:0000313" key="2">
    <source>
        <dbReference type="EMBL" id="MFD2591858.1"/>
    </source>
</evidence>